<dbReference type="GO" id="GO:0102389">
    <property type="term" value="F:polyprenol reductase activity"/>
    <property type="evidence" value="ECO:0007669"/>
    <property type="project" value="UniProtKB-UniRule"/>
</dbReference>
<comment type="function">
    <text evidence="5">Plays a key role in early steps of protein N-linked glycosylation by being involved in the conversion of polyprenol into dolichol. Acts as a polyprenal reductase that mediates the reduction of polyprenal into dolichal in a NADP-dependent mechanism. Dolichols are required for the synthesis of dolichol-linked monosaccharides and the oligosaccharide precursor used for N-glycosylation.</text>
</comment>
<organism evidence="7 8">
    <name type="scientific">Talaromyces islandicus</name>
    <name type="common">Penicillium islandicum</name>
    <dbReference type="NCBI Taxonomy" id="28573"/>
    <lineage>
        <taxon>Eukaryota</taxon>
        <taxon>Fungi</taxon>
        <taxon>Dikarya</taxon>
        <taxon>Ascomycota</taxon>
        <taxon>Pezizomycotina</taxon>
        <taxon>Eurotiomycetes</taxon>
        <taxon>Eurotiomycetidae</taxon>
        <taxon>Eurotiales</taxon>
        <taxon>Trichocomaceae</taxon>
        <taxon>Talaromyces</taxon>
        <taxon>Talaromyces sect. Islandici</taxon>
    </lineage>
</organism>
<feature type="transmembrane region" description="Helical" evidence="5">
    <location>
        <begin position="80"/>
        <end position="97"/>
    </location>
</feature>
<dbReference type="EC" id="1.3.1.94" evidence="5"/>
<evidence type="ECO:0000313" key="8">
    <source>
        <dbReference type="Proteomes" id="UP000054383"/>
    </source>
</evidence>
<dbReference type="OMA" id="WSLHGKN"/>
<gene>
    <name evidence="7" type="ORF">PISL3812_02791</name>
</gene>
<evidence type="ECO:0000256" key="2">
    <source>
        <dbReference type="ARBA" id="ARBA00022692"/>
    </source>
</evidence>
<evidence type="ECO:0000256" key="1">
    <source>
        <dbReference type="ARBA" id="ARBA00004127"/>
    </source>
</evidence>
<dbReference type="InterPro" id="IPR001104">
    <property type="entry name" value="3-oxo-5_a-steroid_4-DH_C"/>
</dbReference>
<evidence type="ECO:0000256" key="4">
    <source>
        <dbReference type="ARBA" id="ARBA00023136"/>
    </source>
</evidence>
<name>A0A0U1LQW3_TALIS</name>
<protein>
    <recommendedName>
        <fullName evidence="5">Polyprenal reductase</fullName>
        <ecNumber evidence="5">1.3.1.94</ecNumber>
    </recommendedName>
</protein>
<dbReference type="OrthoDB" id="541710at2759"/>
<dbReference type="InterPro" id="IPR039698">
    <property type="entry name" value="Dfg10/SRD5A3"/>
</dbReference>
<dbReference type="PANTHER" id="PTHR14624">
    <property type="entry name" value="DFG10 PROTEIN"/>
    <property type="match status" value="1"/>
</dbReference>
<feature type="transmembrane region" description="Helical" evidence="5">
    <location>
        <begin position="157"/>
        <end position="177"/>
    </location>
</feature>
<feature type="transmembrane region" description="Helical" evidence="5">
    <location>
        <begin position="197"/>
        <end position="216"/>
    </location>
</feature>
<evidence type="ECO:0000256" key="5">
    <source>
        <dbReference type="RuleBase" id="RU367081"/>
    </source>
</evidence>
<evidence type="ECO:0000256" key="3">
    <source>
        <dbReference type="ARBA" id="ARBA00022989"/>
    </source>
</evidence>
<dbReference type="GO" id="GO:0160198">
    <property type="term" value="F:polyprenal reductase activity"/>
    <property type="evidence" value="ECO:0007669"/>
    <property type="project" value="UniProtKB-EC"/>
</dbReference>
<keyword evidence="4 5" id="KW-0472">Membrane</keyword>
<dbReference type="STRING" id="28573.A0A0U1LQW3"/>
<keyword evidence="2 5" id="KW-0812">Transmembrane</keyword>
<sequence>MAVNNSSLEALLGIDSVDATRMCFIFAACTTLVFHCLPVLNSRFVNYGPRVSPPPSQENDKPTTASFLDYLAAWRVPHRYFAHYYVVSLLSSAFWASQLLTNGPVFRFVVENTSDEHLNKSMTVHRVLLCSVLMAIQGGRRLYESMVYTKPSSSTMWVVHWLVGLSFYVGITVAIWIEGSGAIISKTLTLDDFRITVAPSLKTIVFLPLFLMASGMQHDCHHYLASLKTYTVPIHPLFFGIICPHYTAECVIYLSLTILAAPEGELVNKTVLCAMFYVVINLGVTARNSRLWYQTKFGEDSVRGKWTFLPGLY</sequence>
<feature type="domain" description="3-oxo-5-alpha-steroid 4-dehydrogenase C-terminal" evidence="6">
    <location>
        <begin position="201"/>
        <end position="301"/>
    </location>
</feature>
<dbReference type="PANTHER" id="PTHR14624:SF0">
    <property type="entry name" value="POLYPRENOL REDUCTASE"/>
    <property type="match status" value="1"/>
</dbReference>
<feature type="transmembrane region" description="Helical" evidence="5">
    <location>
        <begin position="117"/>
        <end position="136"/>
    </location>
</feature>
<comment type="subcellular location">
    <subcellularLocation>
        <location evidence="1">Endomembrane system</location>
        <topology evidence="1">Multi-pass membrane protein</topology>
    </subcellularLocation>
    <subcellularLocation>
        <location evidence="5">Endoplasmic reticulum membrane</location>
    </subcellularLocation>
</comment>
<dbReference type="UniPathway" id="UPA00378"/>
<accession>A0A0U1LQW3</accession>
<comment type="similarity">
    <text evidence="5">Belongs to the steroid 5-alpha reductase family. Polyprenal reductase subfamily.</text>
</comment>
<comment type="catalytic activity">
    <reaction evidence="5">
        <text>a di-trans,poly-cis-dolichal + NADP(+) = a di-trans,poly-cis-polyprenal + NADPH + H(+)</text>
        <dbReference type="Rhea" id="RHEA:80727"/>
        <dbReference type="Rhea" id="RHEA-COMP:19536"/>
        <dbReference type="Rhea" id="RHEA-COMP:19537"/>
        <dbReference type="ChEBI" id="CHEBI:15378"/>
        <dbReference type="ChEBI" id="CHEBI:57783"/>
        <dbReference type="ChEBI" id="CHEBI:58349"/>
        <dbReference type="ChEBI" id="CHEBI:231623"/>
        <dbReference type="ChEBI" id="CHEBI:231637"/>
        <dbReference type="EC" id="1.3.1.94"/>
    </reaction>
    <physiologicalReaction direction="right-to-left" evidence="5">
        <dbReference type="Rhea" id="RHEA:80729"/>
    </physiologicalReaction>
</comment>
<proteinExistence type="inferred from homology"/>
<keyword evidence="5" id="KW-0521">NADP</keyword>
<dbReference type="Pfam" id="PF02544">
    <property type="entry name" value="Steroid_dh"/>
    <property type="match status" value="1"/>
</dbReference>
<dbReference type="Proteomes" id="UP000054383">
    <property type="component" value="Unassembled WGS sequence"/>
</dbReference>
<dbReference type="PROSITE" id="PS50244">
    <property type="entry name" value="S5A_REDUCTASE"/>
    <property type="match status" value="1"/>
</dbReference>
<feature type="transmembrane region" description="Helical" evidence="5">
    <location>
        <begin position="19"/>
        <end position="40"/>
    </location>
</feature>
<dbReference type="AlphaFoldDB" id="A0A0U1LQW3"/>
<reference evidence="7 8" key="1">
    <citation type="submission" date="2015-04" db="EMBL/GenBank/DDBJ databases">
        <authorList>
            <person name="Syromyatnikov M.Y."/>
            <person name="Popov V.N."/>
        </authorList>
    </citation>
    <scope>NUCLEOTIDE SEQUENCE [LARGE SCALE GENOMIC DNA]</scope>
    <source>
        <strain evidence="7">WF-38-12</strain>
    </source>
</reference>
<dbReference type="GO" id="GO:0003865">
    <property type="term" value="F:3-oxo-5-alpha-steroid 4-dehydrogenase activity"/>
    <property type="evidence" value="ECO:0007669"/>
    <property type="project" value="TreeGrafter"/>
</dbReference>
<evidence type="ECO:0000313" key="7">
    <source>
        <dbReference type="EMBL" id="CRG85775.1"/>
    </source>
</evidence>
<dbReference type="GO" id="GO:0006488">
    <property type="term" value="P:dolichol-linked oligosaccharide biosynthetic process"/>
    <property type="evidence" value="ECO:0007669"/>
    <property type="project" value="UniProtKB-UniRule"/>
</dbReference>
<comment type="pathway">
    <text evidence="5">Protein modification; protein glycosylation.</text>
</comment>
<dbReference type="GO" id="GO:0005789">
    <property type="term" value="C:endoplasmic reticulum membrane"/>
    <property type="evidence" value="ECO:0007669"/>
    <property type="project" value="UniProtKB-SubCell"/>
</dbReference>
<dbReference type="EMBL" id="CVMT01000002">
    <property type="protein sequence ID" value="CRG85775.1"/>
    <property type="molecule type" value="Genomic_DNA"/>
</dbReference>
<feature type="transmembrane region" description="Helical" evidence="5">
    <location>
        <begin position="237"/>
        <end position="260"/>
    </location>
</feature>
<keyword evidence="3 5" id="KW-1133">Transmembrane helix</keyword>
<feature type="transmembrane region" description="Helical" evidence="5">
    <location>
        <begin position="266"/>
        <end position="286"/>
    </location>
</feature>
<dbReference type="GO" id="GO:0016095">
    <property type="term" value="P:polyprenol catabolic process"/>
    <property type="evidence" value="ECO:0007669"/>
    <property type="project" value="UniProtKB-UniRule"/>
</dbReference>
<keyword evidence="8" id="KW-1185">Reference proteome</keyword>
<evidence type="ECO:0000259" key="6">
    <source>
        <dbReference type="Pfam" id="PF02544"/>
    </source>
</evidence>
<keyword evidence="5" id="KW-0560">Oxidoreductase</keyword>
<keyword evidence="5" id="KW-0256">Endoplasmic reticulum</keyword>